<evidence type="ECO:0000259" key="8">
    <source>
        <dbReference type="PROSITE" id="PS50928"/>
    </source>
</evidence>
<comment type="subcellular location">
    <subcellularLocation>
        <location evidence="1 7">Cell membrane</location>
        <topology evidence="1 7">Multi-pass membrane protein</topology>
    </subcellularLocation>
</comment>
<dbReference type="Proteomes" id="UP000657006">
    <property type="component" value="Unassembled WGS sequence"/>
</dbReference>
<keyword evidence="6 7" id="KW-0472">Membrane</keyword>
<organism evidence="9 10">
    <name type="scientific">Bianquea renquensis</name>
    <dbReference type="NCBI Taxonomy" id="2763661"/>
    <lineage>
        <taxon>Bacteria</taxon>
        <taxon>Bacillati</taxon>
        <taxon>Bacillota</taxon>
        <taxon>Clostridia</taxon>
        <taxon>Eubacteriales</taxon>
        <taxon>Bianqueaceae</taxon>
        <taxon>Bianquea</taxon>
    </lineage>
</organism>
<evidence type="ECO:0000313" key="9">
    <source>
        <dbReference type="EMBL" id="MBC8544222.1"/>
    </source>
</evidence>
<keyword evidence="3" id="KW-1003">Cell membrane</keyword>
<dbReference type="PANTHER" id="PTHR43744:SF9">
    <property type="entry name" value="POLYGALACTURONAN_RHAMNOGALACTURONAN TRANSPORT SYSTEM PERMEASE PROTEIN YTCP"/>
    <property type="match status" value="1"/>
</dbReference>
<dbReference type="GO" id="GO:0005886">
    <property type="term" value="C:plasma membrane"/>
    <property type="evidence" value="ECO:0007669"/>
    <property type="project" value="UniProtKB-SubCell"/>
</dbReference>
<evidence type="ECO:0000256" key="6">
    <source>
        <dbReference type="ARBA" id="ARBA00023136"/>
    </source>
</evidence>
<comment type="similarity">
    <text evidence="7">Belongs to the binding-protein-dependent transport system permease family.</text>
</comment>
<sequence length="305" mass="34679">MRTGNPIKRRKQRDIAKDRVLYAFNYLFLLLIFIIVGYPLLIVVSNSLSSPEAVTGGKVWLLPVDFSLEGYQAVFQDKSIVSGFRNSFFYMIVGTAINMVVTTLCAYPLSIKTLPGRRWFMLLFSFTMFFSGGMIPTYLLIYKLGMINTVWSMILPGAISVWNMILMRTYFMNSVPGDIREAAIIDGCSDFRYLVKILIPLSVPIMAVLVLYYAVGHWNSYFNALLYLRDTDLYPLQMVLRNILIMNNASMDMLASDPEAMSLRIKMIDLVKYSVIVVASLPLVILYPFIQKYFVQGIMVGSLKG</sequence>
<gene>
    <name evidence="9" type="ORF">H8730_11805</name>
</gene>
<dbReference type="AlphaFoldDB" id="A0A926DV16"/>
<name>A0A926DV16_9FIRM</name>
<feature type="domain" description="ABC transmembrane type-1" evidence="8">
    <location>
        <begin position="84"/>
        <end position="294"/>
    </location>
</feature>
<dbReference type="EMBL" id="JACRSQ010000018">
    <property type="protein sequence ID" value="MBC8544222.1"/>
    <property type="molecule type" value="Genomic_DNA"/>
</dbReference>
<dbReference type="SUPFAM" id="SSF161098">
    <property type="entry name" value="MetI-like"/>
    <property type="match status" value="1"/>
</dbReference>
<feature type="transmembrane region" description="Helical" evidence="7">
    <location>
        <begin position="193"/>
        <end position="213"/>
    </location>
</feature>
<feature type="transmembrane region" description="Helical" evidence="7">
    <location>
        <begin position="20"/>
        <end position="41"/>
    </location>
</feature>
<comment type="caution">
    <text evidence="9">The sequence shown here is derived from an EMBL/GenBank/DDBJ whole genome shotgun (WGS) entry which is preliminary data.</text>
</comment>
<accession>A0A926DV16</accession>
<feature type="transmembrane region" description="Helical" evidence="7">
    <location>
        <begin position="88"/>
        <end position="107"/>
    </location>
</feature>
<evidence type="ECO:0000256" key="4">
    <source>
        <dbReference type="ARBA" id="ARBA00022692"/>
    </source>
</evidence>
<reference evidence="9" key="1">
    <citation type="submission" date="2020-08" db="EMBL/GenBank/DDBJ databases">
        <title>Genome public.</title>
        <authorList>
            <person name="Liu C."/>
            <person name="Sun Q."/>
        </authorList>
    </citation>
    <scope>NUCLEOTIDE SEQUENCE</scope>
    <source>
        <strain evidence="9">NSJ-32</strain>
    </source>
</reference>
<evidence type="ECO:0000256" key="2">
    <source>
        <dbReference type="ARBA" id="ARBA00022448"/>
    </source>
</evidence>
<dbReference type="RefSeq" id="WP_177719796.1">
    <property type="nucleotide sequence ID" value="NZ_JACRSQ010000018.1"/>
</dbReference>
<dbReference type="PANTHER" id="PTHR43744">
    <property type="entry name" value="ABC TRANSPORTER PERMEASE PROTEIN MG189-RELATED-RELATED"/>
    <property type="match status" value="1"/>
</dbReference>
<proteinExistence type="inferred from homology"/>
<evidence type="ECO:0000256" key="1">
    <source>
        <dbReference type="ARBA" id="ARBA00004651"/>
    </source>
</evidence>
<evidence type="ECO:0000313" key="10">
    <source>
        <dbReference type="Proteomes" id="UP000657006"/>
    </source>
</evidence>
<feature type="transmembrane region" description="Helical" evidence="7">
    <location>
        <begin position="119"/>
        <end position="141"/>
    </location>
</feature>
<evidence type="ECO:0000256" key="5">
    <source>
        <dbReference type="ARBA" id="ARBA00022989"/>
    </source>
</evidence>
<feature type="transmembrane region" description="Helical" evidence="7">
    <location>
        <begin position="153"/>
        <end position="172"/>
    </location>
</feature>
<feature type="transmembrane region" description="Helical" evidence="7">
    <location>
        <begin position="270"/>
        <end position="290"/>
    </location>
</feature>
<dbReference type="CDD" id="cd06261">
    <property type="entry name" value="TM_PBP2"/>
    <property type="match status" value="1"/>
</dbReference>
<dbReference type="Gene3D" id="1.10.3720.10">
    <property type="entry name" value="MetI-like"/>
    <property type="match status" value="1"/>
</dbReference>
<keyword evidence="4 7" id="KW-0812">Transmembrane</keyword>
<evidence type="ECO:0000256" key="7">
    <source>
        <dbReference type="RuleBase" id="RU363032"/>
    </source>
</evidence>
<dbReference type="InterPro" id="IPR000515">
    <property type="entry name" value="MetI-like"/>
</dbReference>
<keyword evidence="2 7" id="KW-0813">Transport</keyword>
<dbReference type="Pfam" id="PF00528">
    <property type="entry name" value="BPD_transp_1"/>
    <property type="match status" value="1"/>
</dbReference>
<dbReference type="GO" id="GO:0055085">
    <property type="term" value="P:transmembrane transport"/>
    <property type="evidence" value="ECO:0007669"/>
    <property type="project" value="InterPro"/>
</dbReference>
<dbReference type="InterPro" id="IPR035906">
    <property type="entry name" value="MetI-like_sf"/>
</dbReference>
<protein>
    <submittedName>
        <fullName evidence="9">Carbohydrate ABC transporter permease</fullName>
    </submittedName>
</protein>
<evidence type="ECO:0000256" key="3">
    <source>
        <dbReference type="ARBA" id="ARBA00022475"/>
    </source>
</evidence>
<dbReference type="PROSITE" id="PS50928">
    <property type="entry name" value="ABC_TM1"/>
    <property type="match status" value="1"/>
</dbReference>
<keyword evidence="10" id="KW-1185">Reference proteome</keyword>
<keyword evidence="5 7" id="KW-1133">Transmembrane helix</keyword>